<dbReference type="Gene3D" id="3.50.50.60">
    <property type="entry name" value="FAD/NAD(P)-binding domain"/>
    <property type="match status" value="2"/>
</dbReference>
<name>A0A644ZA53_9ZZZZ</name>
<dbReference type="InterPro" id="IPR036188">
    <property type="entry name" value="FAD/NAD-bd_sf"/>
</dbReference>
<dbReference type="InterPro" id="IPR050097">
    <property type="entry name" value="Ferredoxin-NADP_redctase_2"/>
</dbReference>
<dbReference type="PANTHER" id="PTHR48105">
    <property type="entry name" value="THIOREDOXIN REDUCTASE 1-RELATED-RELATED"/>
    <property type="match status" value="1"/>
</dbReference>
<dbReference type="AlphaFoldDB" id="A0A644ZA53"/>
<evidence type="ECO:0000256" key="2">
    <source>
        <dbReference type="ARBA" id="ARBA00023002"/>
    </source>
</evidence>
<dbReference type="EMBL" id="VSSQ01008047">
    <property type="protein sequence ID" value="MPM37732.1"/>
    <property type="molecule type" value="Genomic_DNA"/>
</dbReference>
<comment type="caution">
    <text evidence="4">The sequence shown here is derived from an EMBL/GenBank/DDBJ whole genome shotgun (WGS) entry which is preliminary data.</text>
</comment>
<protein>
    <submittedName>
        <fullName evidence="4">Thioredoxin reductase</fullName>
        <ecNumber evidence="4">1.8.1.9</ecNumber>
    </submittedName>
</protein>
<keyword evidence="1" id="KW-0285">Flavoprotein</keyword>
<accession>A0A644ZA53</accession>
<dbReference type="PRINTS" id="PR00469">
    <property type="entry name" value="PNDRDTASEII"/>
</dbReference>
<proteinExistence type="predicted"/>
<dbReference type="InterPro" id="IPR023753">
    <property type="entry name" value="FAD/NAD-binding_dom"/>
</dbReference>
<dbReference type="PRINTS" id="PR00368">
    <property type="entry name" value="FADPNR"/>
</dbReference>
<feature type="domain" description="FAD/NAD(P)-binding" evidence="3">
    <location>
        <begin position="1"/>
        <end position="145"/>
    </location>
</feature>
<reference evidence="4" key="1">
    <citation type="submission" date="2019-08" db="EMBL/GenBank/DDBJ databases">
        <authorList>
            <person name="Kucharzyk K."/>
            <person name="Murdoch R.W."/>
            <person name="Higgins S."/>
            <person name="Loffler F."/>
        </authorList>
    </citation>
    <scope>NUCLEOTIDE SEQUENCE</scope>
</reference>
<organism evidence="4">
    <name type="scientific">bioreactor metagenome</name>
    <dbReference type="NCBI Taxonomy" id="1076179"/>
    <lineage>
        <taxon>unclassified sequences</taxon>
        <taxon>metagenomes</taxon>
        <taxon>ecological metagenomes</taxon>
    </lineage>
</organism>
<dbReference type="SUPFAM" id="SSF51905">
    <property type="entry name" value="FAD/NAD(P)-binding domain"/>
    <property type="match status" value="1"/>
</dbReference>
<sequence length="162" mass="17777">MVVGGGDSAVEEACYLTKFADKVTLVHRRNALRATKLVQERAFANPKLEFAWNSVVDEIEGDDIVEKVILKNVVTGEKSEMLIDGVFIYVGLEPNSDFVADLVATNEQGYIKTDENMCTNVSGIYAAGDVREKLLRQVVTAAADGAIAAFHAEKYIENNFKD</sequence>
<gene>
    <name evidence="4" type="primary">trxB_31</name>
    <name evidence="4" type="ORF">SDC9_84351</name>
</gene>
<evidence type="ECO:0000259" key="3">
    <source>
        <dbReference type="Pfam" id="PF07992"/>
    </source>
</evidence>
<dbReference type="EC" id="1.8.1.9" evidence="4"/>
<evidence type="ECO:0000313" key="4">
    <source>
        <dbReference type="EMBL" id="MPM37732.1"/>
    </source>
</evidence>
<keyword evidence="2 4" id="KW-0560">Oxidoreductase</keyword>
<evidence type="ECO:0000256" key="1">
    <source>
        <dbReference type="ARBA" id="ARBA00022630"/>
    </source>
</evidence>
<dbReference type="GO" id="GO:0004791">
    <property type="term" value="F:thioredoxin-disulfide reductase (NADPH) activity"/>
    <property type="evidence" value="ECO:0007669"/>
    <property type="project" value="UniProtKB-EC"/>
</dbReference>
<dbReference type="Pfam" id="PF07992">
    <property type="entry name" value="Pyr_redox_2"/>
    <property type="match status" value="1"/>
</dbReference>